<dbReference type="EMBL" id="CAJPDQ010000045">
    <property type="protein sequence ID" value="CAF9932572.1"/>
    <property type="molecule type" value="Genomic_DNA"/>
</dbReference>
<name>A0A8H3ILM4_9LECA</name>
<dbReference type="Proteomes" id="UP000664169">
    <property type="component" value="Unassembled WGS sequence"/>
</dbReference>
<proteinExistence type="predicted"/>
<evidence type="ECO:0000313" key="3">
    <source>
        <dbReference type="Proteomes" id="UP000664169"/>
    </source>
</evidence>
<evidence type="ECO:0000256" key="1">
    <source>
        <dbReference type="SAM" id="MobiDB-lite"/>
    </source>
</evidence>
<keyword evidence="3" id="KW-1185">Reference proteome</keyword>
<evidence type="ECO:0000313" key="2">
    <source>
        <dbReference type="EMBL" id="CAF9932572.1"/>
    </source>
</evidence>
<feature type="region of interest" description="Disordered" evidence="1">
    <location>
        <begin position="121"/>
        <end position="145"/>
    </location>
</feature>
<gene>
    <name evidence="2" type="ORF">GOMPHAMPRED_006612</name>
</gene>
<organism evidence="2 3">
    <name type="scientific">Gomphillus americanus</name>
    <dbReference type="NCBI Taxonomy" id="1940652"/>
    <lineage>
        <taxon>Eukaryota</taxon>
        <taxon>Fungi</taxon>
        <taxon>Dikarya</taxon>
        <taxon>Ascomycota</taxon>
        <taxon>Pezizomycotina</taxon>
        <taxon>Lecanoromycetes</taxon>
        <taxon>OSLEUM clade</taxon>
        <taxon>Ostropomycetidae</taxon>
        <taxon>Ostropales</taxon>
        <taxon>Graphidaceae</taxon>
        <taxon>Gomphilloideae</taxon>
        <taxon>Gomphillus</taxon>
    </lineage>
</organism>
<comment type="caution">
    <text evidence="2">The sequence shown here is derived from an EMBL/GenBank/DDBJ whole genome shotgun (WGS) entry which is preliminary data.</text>
</comment>
<dbReference type="AlphaFoldDB" id="A0A8H3ILM4"/>
<sequence length="231" mass="25906">MNDDGTPYAFDPFAHNSPGEEPPPLTAQNKALAQQADVMRRTQRASHFRGLSSAHEAEYQLIYQLEVQWNAVKMVLSTWARLGFGRGVTEDELGYEDDLIWMGAKTEIGAAGEGVRKTLTTDEEEIGGSSSSKGGSTPSTDYGDATMQRLRNGAATDPEIRARIRTLVRLHDALVRGKKKKSNWITEETVLRRSVYAVVIQGFRAYPVWHEDREFVDRFLMSVDTFVDHDP</sequence>
<accession>A0A8H3ILM4</accession>
<reference evidence="2" key="1">
    <citation type="submission" date="2021-03" db="EMBL/GenBank/DDBJ databases">
        <authorList>
            <person name="Tagirdzhanova G."/>
        </authorList>
    </citation>
    <scope>NUCLEOTIDE SEQUENCE</scope>
</reference>
<feature type="compositionally biased region" description="Low complexity" evidence="1">
    <location>
        <begin position="127"/>
        <end position="136"/>
    </location>
</feature>
<protein>
    <submittedName>
        <fullName evidence="2">Uncharacterized protein</fullName>
    </submittedName>
</protein>